<reference evidence="1 2" key="1">
    <citation type="submission" date="2016-06" db="EMBL/GenBank/DDBJ databases">
        <authorList>
            <person name="Kjaerup R.B."/>
            <person name="Dalgaard T.S."/>
            <person name="Juul-Madsen H.R."/>
        </authorList>
    </citation>
    <scope>NUCLEOTIDE SEQUENCE [LARGE SCALE GENOMIC DNA]</scope>
</reference>
<dbReference type="Proteomes" id="UP000215127">
    <property type="component" value="Chromosome 1"/>
</dbReference>
<sequence>MAGGSTFTWSHALRIDSTRSPFESPLPQTHKAFAGVKPVSWKRYNIAGILVTVLGLEELPQRPEEITCLWLLHGRGDTQDSMAYTAAAMLNAWNSKKKAGQKSLICVCFDQRNHGSRMIDNLNNLSWKQGNRTHGPDMFNCYVGTVQDLSSLMTKLPMYLGFKINDHICGGVSLGGHATWVALMTEPRISAGLVVIGCPDYTSLMTDRAIRSKLQSTLTTDPPGLDFLGSQDFPQPLIASIEQHDPAGILLGELDVYSPDDHLSPPSDSEVKRLRPIIERTLAGKKVLCLSGGKDKLVPYKQGEMFLTWLKKAIDKKSGWFKDQGIELEDIQDPQSGHEFSAMMRTEAERWLCDTLASDRSALRSSRL</sequence>
<dbReference type="InterPro" id="IPR029058">
    <property type="entry name" value="AB_hydrolase_fold"/>
</dbReference>
<keyword evidence="2" id="KW-1185">Reference proteome</keyword>
<proteinExistence type="predicted"/>
<accession>A0A1X7RE97</accession>
<evidence type="ECO:0000313" key="1">
    <source>
        <dbReference type="EMBL" id="SMQ45327.1"/>
    </source>
</evidence>
<dbReference type="AlphaFoldDB" id="A0A1X7RE97"/>
<dbReference type="SUPFAM" id="SSF53474">
    <property type="entry name" value="alpha/beta-Hydrolases"/>
    <property type="match status" value="1"/>
</dbReference>
<protein>
    <submittedName>
        <fullName evidence="1">Uncharacterized protein</fullName>
    </submittedName>
</protein>
<organism evidence="1 2">
    <name type="scientific">Zymoseptoria tritici (strain ST99CH_3D7)</name>
    <dbReference type="NCBI Taxonomy" id="1276538"/>
    <lineage>
        <taxon>Eukaryota</taxon>
        <taxon>Fungi</taxon>
        <taxon>Dikarya</taxon>
        <taxon>Ascomycota</taxon>
        <taxon>Pezizomycotina</taxon>
        <taxon>Dothideomycetes</taxon>
        <taxon>Dothideomycetidae</taxon>
        <taxon>Mycosphaerellales</taxon>
        <taxon>Mycosphaerellaceae</taxon>
        <taxon>Zymoseptoria</taxon>
    </lineage>
</organism>
<dbReference type="Gene3D" id="3.40.50.1820">
    <property type="entry name" value="alpha/beta hydrolase"/>
    <property type="match status" value="1"/>
</dbReference>
<name>A0A1X7RE97_ZYMT9</name>
<dbReference type="STRING" id="1276538.A0A1X7RE97"/>
<evidence type="ECO:0000313" key="2">
    <source>
        <dbReference type="Proteomes" id="UP000215127"/>
    </source>
</evidence>
<dbReference type="PANTHER" id="PTHR47381:SF3">
    <property type="entry name" value="ALPHA_BETA-HYDROLASES SUPERFAMILY PROTEIN"/>
    <property type="match status" value="1"/>
</dbReference>
<dbReference type="EMBL" id="LT853692">
    <property type="protein sequence ID" value="SMQ45327.1"/>
    <property type="molecule type" value="Genomic_DNA"/>
</dbReference>
<dbReference type="PANTHER" id="PTHR47381">
    <property type="entry name" value="ALPHA/BETA-HYDROLASES SUPERFAMILY PROTEIN"/>
    <property type="match status" value="1"/>
</dbReference>
<gene>
    <name evidence="1" type="ORF">ZT3D7_G471</name>
</gene>